<evidence type="ECO:0000259" key="7">
    <source>
        <dbReference type="Pfam" id="PF07980"/>
    </source>
</evidence>
<dbReference type="KEGG" id="fek:C1H87_18765"/>
<reference evidence="9 10" key="1">
    <citation type="submission" date="2018-01" db="EMBL/GenBank/DDBJ databases">
        <title>Complete genome sequence of Flavivirga eckloniae ECD14 isolated from seaweed Ecklonia cava.</title>
        <authorList>
            <person name="Lee J.H."/>
            <person name="Baik K.S."/>
            <person name="Seong C.N."/>
        </authorList>
    </citation>
    <scope>NUCLEOTIDE SEQUENCE [LARGE SCALE GENOMIC DNA]</scope>
    <source>
        <strain evidence="9 10">ECD14</strain>
    </source>
</reference>
<sequence length="500" mass="56862">MKLYNKYILFLAPLMLLAFWSCEDFLEEDPNFITEGTFYKTETDARLAVNGIYETLGGGAFNRNWEGVYFNNYWTAVALMSDEGIPGPLSYDANYMQLANYSLGPTNAVVANIWSDFYTSINAANLAIDNIPNIDMDTNLKSRLIGEARFLRGLFYFELVRMYNHVPLQLHATTSFNAESYLARTPSDKVYEQIIEDLTFAENNLPEEFTGKDKGRPTLWSAKAYLAKVALTLGNWQTAANKTEEVMAGPFGLWADYKEAFLIANNNGKESVFSINFDKGTSLELIWEGSHLNFRTMAQEYRAIPGAGGADLEVPTTRVYEVFDDLDRRKSVTFVTEDVINGENVVLSGPHIHKYWDRDAEPSGTPNTINDLQLIRYSDILLMHAEALNEINTGPTAAALNSINQVRERARNNAGTIENTLPDLEMTLSYNQFKEAILLERFKEFVWEGHRWFDLKRFNMFTEKVNEAKPGSAVRSDNVYFPIPQRERDTNTKLTQNDGY</sequence>
<protein>
    <submittedName>
        <fullName evidence="9">RagB/SusD family nutrient uptake outer membrane protein</fullName>
    </submittedName>
</protein>
<keyword evidence="4" id="KW-0472">Membrane</keyword>
<name>A0A2K9PUA9_9FLAO</name>
<comment type="subcellular location">
    <subcellularLocation>
        <location evidence="1">Cell outer membrane</location>
    </subcellularLocation>
</comment>
<gene>
    <name evidence="9" type="ORF">C1H87_18765</name>
</gene>
<feature type="domain" description="SusD-like N-terminal" evidence="8">
    <location>
        <begin position="91"/>
        <end position="231"/>
    </location>
</feature>
<evidence type="ECO:0000256" key="2">
    <source>
        <dbReference type="ARBA" id="ARBA00006275"/>
    </source>
</evidence>
<proteinExistence type="inferred from homology"/>
<dbReference type="AlphaFoldDB" id="A0A2K9PUA9"/>
<evidence type="ECO:0000256" key="5">
    <source>
        <dbReference type="ARBA" id="ARBA00023237"/>
    </source>
</evidence>
<dbReference type="Pfam" id="PF14322">
    <property type="entry name" value="SusD-like_3"/>
    <property type="match status" value="1"/>
</dbReference>
<feature type="chain" id="PRO_5014862608" evidence="6">
    <location>
        <begin position="27"/>
        <end position="500"/>
    </location>
</feature>
<dbReference type="GO" id="GO:0009279">
    <property type="term" value="C:cell outer membrane"/>
    <property type="evidence" value="ECO:0007669"/>
    <property type="project" value="UniProtKB-SubCell"/>
</dbReference>
<dbReference type="Proteomes" id="UP000235826">
    <property type="component" value="Chromosome"/>
</dbReference>
<evidence type="ECO:0000256" key="4">
    <source>
        <dbReference type="ARBA" id="ARBA00023136"/>
    </source>
</evidence>
<evidence type="ECO:0000259" key="8">
    <source>
        <dbReference type="Pfam" id="PF14322"/>
    </source>
</evidence>
<dbReference type="EMBL" id="CP025791">
    <property type="protein sequence ID" value="AUP80643.1"/>
    <property type="molecule type" value="Genomic_DNA"/>
</dbReference>
<feature type="signal peptide" evidence="6">
    <location>
        <begin position="1"/>
        <end position="26"/>
    </location>
</feature>
<dbReference type="InterPro" id="IPR033985">
    <property type="entry name" value="SusD-like_N"/>
</dbReference>
<dbReference type="InterPro" id="IPR012944">
    <property type="entry name" value="SusD_RagB_dom"/>
</dbReference>
<dbReference type="CDD" id="cd08977">
    <property type="entry name" value="SusD"/>
    <property type="match status" value="1"/>
</dbReference>
<dbReference type="OrthoDB" id="5694214at2"/>
<dbReference type="SUPFAM" id="SSF48452">
    <property type="entry name" value="TPR-like"/>
    <property type="match status" value="1"/>
</dbReference>
<comment type="similarity">
    <text evidence="2">Belongs to the SusD family.</text>
</comment>
<evidence type="ECO:0000256" key="1">
    <source>
        <dbReference type="ARBA" id="ARBA00004442"/>
    </source>
</evidence>
<organism evidence="9 10">
    <name type="scientific">Flavivirga eckloniae</name>
    <dbReference type="NCBI Taxonomy" id="1803846"/>
    <lineage>
        <taxon>Bacteria</taxon>
        <taxon>Pseudomonadati</taxon>
        <taxon>Bacteroidota</taxon>
        <taxon>Flavobacteriia</taxon>
        <taxon>Flavobacteriales</taxon>
        <taxon>Flavobacteriaceae</taxon>
        <taxon>Flavivirga</taxon>
    </lineage>
</organism>
<dbReference type="Gene3D" id="1.25.40.390">
    <property type="match status" value="1"/>
</dbReference>
<dbReference type="RefSeq" id="WP_102757289.1">
    <property type="nucleotide sequence ID" value="NZ_CP025791.1"/>
</dbReference>
<feature type="domain" description="RagB/SusD" evidence="7">
    <location>
        <begin position="348"/>
        <end position="500"/>
    </location>
</feature>
<keyword evidence="10" id="KW-1185">Reference proteome</keyword>
<dbReference type="InterPro" id="IPR011990">
    <property type="entry name" value="TPR-like_helical_dom_sf"/>
</dbReference>
<evidence type="ECO:0000256" key="3">
    <source>
        <dbReference type="ARBA" id="ARBA00022729"/>
    </source>
</evidence>
<dbReference type="Pfam" id="PF07980">
    <property type="entry name" value="SusD_RagB"/>
    <property type="match status" value="1"/>
</dbReference>
<keyword evidence="5" id="KW-0998">Cell outer membrane</keyword>
<accession>A0A2K9PUA9</accession>
<evidence type="ECO:0000256" key="6">
    <source>
        <dbReference type="SAM" id="SignalP"/>
    </source>
</evidence>
<evidence type="ECO:0000313" key="9">
    <source>
        <dbReference type="EMBL" id="AUP80643.1"/>
    </source>
</evidence>
<keyword evidence="3 6" id="KW-0732">Signal</keyword>
<evidence type="ECO:0000313" key="10">
    <source>
        <dbReference type="Proteomes" id="UP000235826"/>
    </source>
</evidence>